<protein>
    <submittedName>
        <fullName evidence="2">Uncharacterized protein</fullName>
    </submittedName>
</protein>
<reference evidence="2 3" key="1">
    <citation type="submission" date="2020-07" db="EMBL/GenBank/DDBJ databases">
        <title>Genomic Encyclopedia of Type Strains, Phase IV (KMG-V): Genome sequencing to study the core and pangenomes of soil and plant-associated prokaryotes.</title>
        <authorList>
            <person name="Whitman W."/>
        </authorList>
    </citation>
    <scope>NUCLEOTIDE SEQUENCE [LARGE SCALE GENOMIC DNA]</scope>
    <source>
        <strain evidence="2 3">AN3</strain>
    </source>
</reference>
<accession>A0A839EL67</accession>
<organism evidence="2 3">
    <name type="scientific">Phyllobacterium myrsinacearum</name>
    <dbReference type="NCBI Taxonomy" id="28101"/>
    <lineage>
        <taxon>Bacteria</taxon>
        <taxon>Pseudomonadati</taxon>
        <taxon>Pseudomonadota</taxon>
        <taxon>Alphaproteobacteria</taxon>
        <taxon>Hyphomicrobiales</taxon>
        <taxon>Phyllobacteriaceae</taxon>
        <taxon>Phyllobacterium</taxon>
    </lineage>
</organism>
<comment type="caution">
    <text evidence="2">The sequence shown here is derived from an EMBL/GenBank/DDBJ whole genome shotgun (WGS) entry which is preliminary data.</text>
</comment>
<name>A0A839EL67_9HYPH</name>
<keyword evidence="1" id="KW-1133">Transmembrane helix</keyword>
<dbReference type="EMBL" id="JACGXN010000003">
    <property type="protein sequence ID" value="MBA8879028.1"/>
    <property type="molecule type" value="Genomic_DNA"/>
</dbReference>
<evidence type="ECO:0000313" key="2">
    <source>
        <dbReference type="EMBL" id="MBA8879028.1"/>
    </source>
</evidence>
<keyword evidence="3" id="KW-1185">Reference proteome</keyword>
<sequence length="90" mass="9958">MSGLKVVFDVGQQAGPVFWALSMMGIIFSGLVLVLFILVALTLDWVAYLWRGGEIAGLVQRPSTFIRTRNTGAVISQSNLISMQEHRFET</sequence>
<evidence type="ECO:0000256" key="1">
    <source>
        <dbReference type="SAM" id="Phobius"/>
    </source>
</evidence>
<keyword evidence="1" id="KW-0812">Transmembrane</keyword>
<dbReference type="AlphaFoldDB" id="A0A839EL67"/>
<evidence type="ECO:0000313" key="3">
    <source>
        <dbReference type="Proteomes" id="UP000549052"/>
    </source>
</evidence>
<proteinExistence type="predicted"/>
<dbReference type="Proteomes" id="UP000549052">
    <property type="component" value="Unassembled WGS sequence"/>
</dbReference>
<feature type="transmembrane region" description="Helical" evidence="1">
    <location>
        <begin position="17"/>
        <end position="41"/>
    </location>
</feature>
<gene>
    <name evidence="2" type="ORF">FHW16_002746</name>
</gene>
<keyword evidence="1" id="KW-0472">Membrane</keyword>